<reference evidence="2" key="1">
    <citation type="submission" date="2020-01" db="EMBL/GenBank/DDBJ databases">
        <authorList>
            <consortium name="DOE Joint Genome Institute"/>
            <person name="Haridas S."/>
            <person name="Albert R."/>
            <person name="Binder M."/>
            <person name="Bloem J."/>
            <person name="Labutti K."/>
            <person name="Salamov A."/>
            <person name="Andreopoulos B."/>
            <person name="Baker S.E."/>
            <person name="Barry K."/>
            <person name="Bills G."/>
            <person name="Bluhm B.H."/>
            <person name="Cannon C."/>
            <person name="Castanera R."/>
            <person name="Culley D.E."/>
            <person name="Daum C."/>
            <person name="Ezra D."/>
            <person name="Gonzalez J.B."/>
            <person name="Henrissat B."/>
            <person name="Kuo A."/>
            <person name="Liang C."/>
            <person name="Lipzen A."/>
            <person name="Lutzoni F."/>
            <person name="Magnuson J."/>
            <person name="Mondo S."/>
            <person name="Nolan M."/>
            <person name="Ohm R."/>
            <person name="Pangilinan J."/>
            <person name="Park H.-J."/>
            <person name="Ramirez L."/>
            <person name="Alfaro M."/>
            <person name="Sun H."/>
            <person name="Tritt A."/>
            <person name="Yoshinaga Y."/>
            <person name="Zwiers L.-H."/>
            <person name="Turgeon B.G."/>
            <person name="Goodwin S.B."/>
            <person name="Spatafora J.W."/>
            <person name="Crous P.W."/>
            <person name="Grigoriev I.V."/>
        </authorList>
    </citation>
    <scope>NUCLEOTIDE SEQUENCE</scope>
    <source>
        <strain evidence="2">IPT5</strain>
    </source>
</reference>
<keyword evidence="3" id="KW-1185">Reference proteome</keyword>
<protein>
    <submittedName>
        <fullName evidence="2">Uncharacterized protein</fullName>
    </submittedName>
</protein>
<gene>
    <name evidence="2" type="ORF">T440DRAFT_512403</name>
</gene>
<dbReference type="OrthoDB" id="3793668at2759"/>
<organism evidence="2 3">
    <name type="scientific">Plenodomus tracheiphilus IPT5</name>
    <dbReference type="NCBI Taxonomy" id="1408161"/>
    <lineage>
        <taxon>Eukaryota</taxon>
        <taxon>Fungi</taxon>
        <taxon>Dikarya</taxon>
        <taxon>Ascomycota</taxon>
        <taxon>Pezizomycotina</taxon>
        <taxon>Dothideomycetes</taxon>
        <taxon>Pleosporomycetidae</taxon>
        <taxon>Pleosporales</taxon>
        <taxon>Pleosporineae</taxon>
        <taxon>Leptosphaeriaceae</taxon>
        <taxon>Plenodomus</taxon>
    </lineage>
</organism>
<dbReference type="EMBL" id="MU006431">
    <property type="protein sequence ID" value="KAF2844039.1"/>
    <property type="molecule type" value="Genomic_DNA"/>
</dbReference>
<dbReference type="Proteomes" id="UP000799423">
    <property type="component" value="Unassembled WGS sequence"/>
</dbReference>
<evidence type="ECO:0000313" key="3">
    <source>
        <dbReference type="Proteomes" id="UP000799423"/>
    </source>
</evidence>
<evidence type="ECO:0000313" key="2">
    <source>
        <dbReference type="EMBL" id="KAF2844039.1"/>
    </source>
</evidence>
<sequence>MTPLLGDMSRDREDTLRKRTADILEREFDELYCSSRLPTAFRRQKKAIVERCYQHVFLHTIRNALPKDPVTQAQLSSLVKQELSSLHTDGTSCSLIGSTEGIATKAPALSHMPEPEHFNITKRHGTALFNESAATQYLYSHQINMSMTQRCRLSRSFMAQHIVRVFLLGEVTYEMVHVTPSSLPEPTVQSACRLAEKLPFSESSPIDPCSSDGSTSVSLFSQALDQATTKEMRVCWPCLPVESAVAGLNSPIRSQHASPIEAERSSVMSSCSSIVPAKRPSPLYTHDNDSSKITKQLRLDNPDVQKTGNDPLLPTLKPAAAISDNKTRSGAGAMSNTRDIATAERIEPPDSTAISMSPSIYSRRSSSVDETLPPREAYTNLVGQNPFRIVSQPKVGKIFSLPGGRRDSRSQLAMRLRQNPKTGAVLQPFIQRPTETPRQVVYTGNKHGMISQAETTAAATTNFFASQMALDPFSIFRYQCVGGTKYASDAGQLQSAIKRYKLKEVSVNSNRLGSDDPRPAAV</sequence>
<evidence type="ECO:0000256" key="1">
    <source>
        <dbReference type="SAM" id="MobiDB-lite"/>
    </source>
</evidence>
<feature type="compositionally biased region" description="Low complexity" evidence="1">
    <location>
        <begin position="354"/>
        <end position="365"/>
    </location>
</feature>
<name>A0A6A7APF2_9PLEO</name>
<feature type="region of interest" description="Disordered" evidence="1">
    <location>
        <begin position="350"/>
        <end position="371"/>
    </location>
</feature>
<accession>A0A6A7APF2</accession>
<dbReference type="AlphaFoldDB" id="A0A6A7APF2"/>
<proteinExistence type="predicted"/>